<gene>
    <name evidence="1" type="ORF">PAXRUDRAFT_772156</name>
</gene>
<accession>A0A0D0E4V9</accession>
<reference evidence="1 2" key="1">
    <citation type="submission" date="2014-04" db="EMBL/GenBank/DDBJ databases">
        <authorList>
            <consortium name="DOE Joint Genome Institute"/>
            <person name="Kuo A."/>
            <person name="Kohler A."/>
            <person name="Jargeat P."/>
            <person name="Nagy L.G."/>
            <person name="Floudas D."/>
            <person name="Copeland A."/>
            <person name="Barry K.W."/>
            <person name="Cichocki N."/>
            <person name="Veneault-Fourrey C."/>
            <person name="LaButti K."/>
            <person name="Lindquist E.A."/>
            <person name="Lipzen A."/>
            <person name="Lundell T."/>
            <person name="Morin E."/>
            <person name="Murat C."/>
            <person name="Sun H."/>
            <person name="Tunlid A."/>
            <person name="Henrissat B."/>
            <person name="Grigoriev I.V."/>
            <person name="Hibbett D.S."/>
            <person name="Martin F."/>
            <person name="Nordberg H.P."/>
            <person name="Cantor M.N."/>
            <person name="Hua S.X."/>
        </authorList>
    </citation>
    <scope>NUCLEOTIDE SEQUENCE [LARGE SCALE GENOMIC DNA]</scope>
    <source>
        <strain evidence="1 2">Ve08.2h10</strain>
    </source>
</reference>
<organism evidence="1 2">
    <name type="scientific">Paxillus rubicundulus Ve08.2h10</name>
    <dbReference type="NCBI Taxonomy" id="930991"/>
    <lineage>
        <taxon>Eukaryota</taxon>
        <taxon>Fungi</taxon>
        <taxon>Dikarya</taxon>
        <taxon>Basidiomycota</taxon>
        <taxon>Agaricomycotina</taxon>
        <taxon>Agaricomycetes</taxon>
        <taxon>Agaricomycetidae</taxon>
        <taxon>Boletales</taxon>
        <taxon>Paxilineae</taxon>
        <taxon>Paxillaceae</taxon>
        <taxon>Paxillus</taxon>
    </lineage>
</organism>
<proteinExistence type="predicted"/>
<dbReference type="AlphaFoldDB" id="A0A0D0E4V9"/>
<reference evidence="2" key="2">
    <citation type="submission" date="2015-01" db="EMBL/GenBank/DDBJ databases">
        <title>Evolutionary Origins and Diversification of the Mycorrhizal Mutualists.</title>
        <authorList>
            <consortium name="DOE Joint Genome Institute"/>
            <consortium name="Mycorrhizal Genomics Consortium"/>
            <person name="Kohler A."/>
            <person name="Kuo A."/>
            <person name="Nagy L.G."/>
            <person name="Floudas D."/>
            <person name="Copeland A."/>
            <person name="Barry K.W."/>
            <person name="Cichocki N."/>
            <person name="Veneault-Fourrey C."/>
            <person name="LaButti K."/>
            <person name="Lindquist E.A."/>
            <person name="Lipzen A."/>
            <person name="Lundell T."/>
            <person name="Morin E."/>
            <person name="Murat C."/>
            <person name="Riley R."/>
            <person name="Ohm R."/>
            <person name="Sun H."/>
            <person name="Tunlid A."/>
            <person name="Henrissat B."/>
            <person name="Grigoriev I.V."/>
            <person name="Hibbett D.S."/>
            <person name="Martin F."/>
        </authorList>
    </citation>
    <scope>NUCLEOTIDE SEQUENCE [LARGE SCALE GENOMIC DNA]</scope>
    <source>
        <strain evidence="2">Ve08.2h10</strain>
    </source>
</reference>
<dbReference type="InParanoid" id="A0A0D0E4V9"/>
<dbReference type="HOGENOM" id="CLU_150806_0_0_1"/>
<name>A0A0D0E4V9_9AGAM</name>
<keyword evidence="2" id="KW-1185">Reference proteome</keyword>
<dbReference type="OrthoDB" id="78198at2759"/>
<evidence type="ECO:0000313" key="2">
    <source>
        <dbReference type="Proteomes" id="UP000054538"/>
    </source>
</evidence>
<dbReference type="Proteomes" id="UP000054538">
    <property type="component" value="Unassembled WGS sequence"/>
</dbReference>
<sequence>MHDIASLITTQEAEADEDFLEDEENKITLIAAAIIGGAEISRQIRIENRHENRLYLCRPQLLPNPRLATPWQVLYDSQNDHAFITTMGFDVQTFAYILTSGFATCWHETAIPRNDTSTVANPRPEW</sequence>
<protein>
    <submittedName>
        <fullName evidence="1">Uncharacterized protein</fullName>
    </submittedName>
</protein>
<dbReference type="EMBL" id="KN824991">
    <property type="protein sequence ID" value="KIK96334.1"/>
    <property type="molecule type" value="Genomic_DNA"/>
</dbReference>
<evidence type="ECO:0000313" key="1">
    <source>
        <dbReference type="EMBL" id="KIK96334.1"/>
    </source>
</evidence>